<dbReference type="GO" id="GO:0000156">
    <property type="term" value="F:phosphorelay response regulator activity"/>
    <property type="evidence" value="ECO:0007669"/>
    <property type="project" value="TreeGrafter"/>
</dbReference>
<keyword evidence="4" id="KW-0238">DNA-binding</keyword>
<dbReference type="GO" id="GO:0005829">
    <property type="term" value="C:cytosol"/>
    <property type="evidence" value="ECO:0007669"/>
    <property type="project" value="TreeGrafter"/>
</dbReference>
<dbReference type="InterPro" id="IPR011006">
    <property type="entry name" value="CheY-like_superfamily"/>
</dbReference>
<evidence type="ECO:0000313" key="7">
    <source>
        <dbReference type="EMBL" id="VAX01967.1"/>
    </source>
</evidence>
<dbReference type="AlphaFoldDB" id="A0A3B1BAA8"/>
<dbReference type="InterPro" id="IPR001789">
    <property type="entry name" value="Sig_transdc_resp-reg_receiver"/>
</dbReference>
<gene>
    <name evidence="7" type="ORF">MNBD_ALPHA03-28</name>
</gene>
<dbReference type="EMBL" id="UOFW01000005">
    <property type="protein sequence ID" value="VAX01967.1"/>
    <property type="molecule type" value="Genomic_DNA"/>
</dbReference>
<dbReference type="GO" id="GO:0032993">
    <property type="term" value="C:protein-DNA complex"/>
    <property type="evidence" value="ECO:0007669"/>
    <property type="project" value="TreeGrafter"/>
</dbReference>
<evidence type="ECO:0000256" key="4">
    <source>
        <dbReference type="ARBA" id="ARBA00023125"/>
    </source>
</evidence>
<keyword evidence="2" id="KW-0902">Two-component regulatory system</keyword>
<proteinExistence type="predicted"/>
<protein>
    <recommendedName>
        <fullName evidence="6">Response regulatory domain-containing protein</fullName>
    </recommendedName>
</protein>
<dbReference type="GO" id="GO:0000976">
    <property type="term" value="F:transcription cis-regulatory region binding"/>
    <property type="evidence" value="ECO:0007669"/>
    <property type="project" value="TreeGrafter"/>
</dbReference>
<reference evidence="7" key="1">
    <citation type="submission" date="2018-06" db="EMBL/GenBank/DDBJ databases">
        <authorList>
            <person name="Zhirakovskaya E."/>
        </authorList>
    </citation>
    <scope>NUCLEOTIDE SEQUENCE</scope>
</reference>
<dbReference type="Gene3D" id="3.40.50.2300">
    <property type="match status" value="1"/>
</dbReference>
<keyword evidence="1" id="KW-0597">Phosphoprotein</keyword>
<evidence type="ECO:0000259" key="6">
    <source>
        <dbReference type="PROSITE" id="PS50110"/>
    </source>
</evidence>
<dbReference type="SUPFAM" id="SSF52172">
    <property type="entry name" value="CheY-like"/>
    <property type="match status" value="1"/>
</dbReference>
<dbReference type="GO" id="GO:0006355">
    <property type="term" value="P:regulation of DNA-templated transcription"/>
    <property type="evidence" value="ECO:0007669"/>
    <property type="project" value="TreeGrafter"/>
</dbReference>
<evidence type="ECO:0000256" key="1">
    <source>
        <dbReference type="ARBA" id="ARBA00022553"/>
    </source>
</evidence>
<keyword evidence="3" id="KW-0805">Transcription regulation</keyword>
<evidence type="ECO:0000256" key="5">
    <source>
        <dbReference type="ARBA" id="ARBA00023163"/>
    </source>
</evidence>
<dbReference type="InterPro" id="IPR039420">
    <property type="entry name" value="WalR-like"/>
</dbReference>
<evidence type="ECO:0000256" key="2">
    <source>
        <dbReference type="ARBA" id="ARBA00023012"/>
    </source>
</evidence>
<evidence type="ECO:0000256" key="3">
    <source>
        <dbReference type="ARBA" id="ARBA00023015"/>
    </source>
</evidence>
<dbReference type="PROSITE" id="PS50110">
    <property type="entry name" value="RESPONSE_REGULATORY"/>
    <property type="match status" value="1"/>
</dbReference>
<accession>A0A3B1BAA8</accession>
<feature type="domain" description="Response regulatory" evidence="6">
    <location>
        <begin position="5"/>
        <end position="119"/>
    </location>
</feature>
<name>A0A3B1BAA8_9ZZZZ</name>
<dbReference type="PANTHER" id="PTHR48111:SF1">
    <property type="entry name" value="TWO-COMPONENT RESPONSE REGULATOR ORR33"/>
    <property type="match status" value="1"/>
</dbReference>
<dbReference type="SMART" id="SM00448">
    <property type="entry name" value="REC"/>
    <property type="match status" value="1"/>
</dbReference>
<organism evidence="7">
    <name type="scientific">hydrothermal vent metagenome</name>
    <dbReference type="NCBI Taxonomy" id="652676"/>
    <lineage>
        <taxon>unclassified sequences</taxon>
        <taxon>metagenomes</taxon>
        <taxon>ecological metagenomes</taxon>
    </lineage>
</organism>
<keyword evidence="5" id="KW-0804">Transcription</keyword>
<dbReference type="Pfam" id="PF00072">
    <property type="entry name" value="Response_reg"/>
    <property type="match status" value="1"/>
</dbReference>
<sequence>MNKMTILLIEDVVPLAEVYIEYLQGEDVEIDHVTTGDEAYKYLAENTPQIILLDLNLPDVDGMEILKYVSDTGLDSCVIVITAYGSVSRVVDAMRLGAFEYLQKPFDESRFILTVRNAIERMHLRQMVDSYKNQLGRDEFHGMLGKSQVMQIVYDTIVNVAKSSATVFITG</sequence>
<dbReference type="PANTHER" id="PTHR48111">
    <property type="entry name" value="REGULATOR OF RPOS"/>
    <property type="match status" value="1"/>
</dbReference>
<feature type="non-terminal residue" evidence="7">
    <location>
        <position position="171"/>
    </location>
</feature>